<dbReference type="InterPro" id="IPR003959">
    <property type="entry name" value="ATPase_AAA_core"/>
</dbReference>
<dbReference type="OrthoDB" id="9801813at2"/>
<accession>A0A3A9AYY2</accession>
<comment type="caution">
    <text evidence="2">The sequence shown here is derived from an EMBL/GenBank/DDBJ whole genome shotgun (WGS) entry which is preliminary data.</text>
</comment>
<organism evidence="2 3">
    <name type="scientific">Parablautia intestinalis</name>
    <dbReference type="NCBI Taxonomy" id="2320100"/>
    <lineage>
        <taxon>Bacteria</taxon>
        <taxon>Bacillati</taxon>
        <taxon>Bacillota</taxon>
        <taxon>Clostridia</taxon>
        <taxon>Lachnospirales</taxon>
        <taxon>Lachnospiraceae</taxon>
        <taxon>Parablautia</taxon>
    </lineage>
</organism>
<feature type="domain" description="ATPase AAA-type core" evidence="1">
    <location>
        <begin position="23"/>
        <end position="363"/>
    </location>
</feature>
<dbReference type="InterPro" id="IPR027417">
    <property type="entry name" value="P-loop_NTPase"/>
</dbReference>
<protein>
    <recommendedName>
        <fullName evidence="1">ATPase AAA-type core domain-containing protein</fullName>
    </recommendedName>
</protein>
<dbReference type="EMBL" id="RAYQ01000009">
    <property type="protein sequence ID" value="RKI91595.1"/>
    <property type="molecule type" value="Genomic_DNA"/>
</dbReference>
<dbReference type="InterPro" id="IPR014555">
    <property type="entry name" value="RecF-like"/>
</dbReference>
<dbReference type="AlphaFoldDB" id="A0A3A9AYY2"/>
<dbReference type="InterPro" id="IPR051396">
    <property type="entry name" value="Bact_Antivir_Def_Nuclease"/>
</dbReference>
<dbReference type="SUPFAM" id="SSF52540">
    <property type="entry name" value="P-loop containing nucleoside triphosphate hydrolases"/>
    <property type="match status" value="1"/>
</dbReference>
<dbReference type="RefSeq" id="WP_120469322.1">
    <property type="nucleotide sequence ID" value="NZ_CATAJS010000008.1"/>
</dbReference>
<evidence type="ECO:0000313" key="3">
    <source>
        <dbReference type="Proteomes" id="UP000280696"/>
    </source>
</evidence>
<dbReference type="Proteomes" id="UP000280696">
    <property type="component" value="Unassembled WGS sequence"/>
</dbReference>
<dbReference type="GO" id="GO:0016887">
    <property type="term" value="F:ATP hydrolysis activity"/>
    <property type="evidence" value="ECO:0007669"/>
    <property type="project" value="InterPro"/>
</dbReference>
<dbReference type="PIRSF" id="PIRSF029347">
    <property type="entry name" value="RecF"/>
    <property type="match status" value="1"/>
</dbReference>
<evidence type="ECO:0000313" key="2">
    <source>
        <dbReference type="EMBL" id="RKI91595.1"/>
    </source>
</evidence>
<sequence>MINKFSCHNFRNINTDDLEFEKINILIGPNNSGKTNFIKAITFFSEMLQNPGEGNLKSAFLNAVARNGWEHSLYKHAEENAPIDFSWEICLNGEPVRYKFSFEVGNSVEKCNILLEELSSAELKEGYDREFNYFRCHDFKIGVGNFSTAVKVGPKNRRLAFEVDSKETLIMQFKDILLKNQKIYGNELIRVNIAQLLYDLQKYFEGFNVYSSAQFASDKMREAVNVKALDDSLNQNAGNFTNVFNRYKSEDVLWKIKFEDRLRDLIPNLQVADTVSAYDKLVFKLVYDNEQYDLSDVSEGTLKGLILNMLINMPMKKARTLLAIDEPETNMHPAWQKVIGNWMQTADTFNQCFISTHSPDFLDVFTEEFKHGKVAVFVFENDTTIKKIQYNDIIDELGEWELGDLYRTNDPALGGWPW</sequence>
<dbReference type="PANTHER" id="PTHR43581:SF4">
    <property type="entry name" value="ATP_GTP PHOSPHATASE"/>
    <property type="match status" value="1"/>
</dbReference>
<dbReference type="Gene3D" id="3.40.50.300">
    <property type="entry name" value="P-loop containing nucleotide triphosphate hydrolases"/>
    <property type="match status" value="1"/>
</dbReference>
<gene>
    <name evidence="2" type="ORF">D7V94_10045</name>
</gene>
<name>A0A3A9AYY2_9FIRM</name>
<proteinExistence type="predicted"/>
<dbReference type="PANTHER" id="PTHR43581">
    <property type="entry name" value="ATP/GTP PHOSPHATASE"/>
    <property type="match status" value="1"/>
</dbReference>
<dbReference type="Pfam" id="PF13304">
    <property type="entry name" value="AAA_21"/>
    <property type="match status" value="1"/>
</dbReference>
<keyword evidence="3" id="KW-1185">Reference proteome</keyword>
<reference evidence="2 3" key="1">
    <citation type="submission" date="2018-09" db="EMBL/GenBank/DDBJ databases">
        <title>Murine metabolic-syndrome-specific gut microbial biobank.</title>
        <authorList>
            <person name="Liu C."/>
        </authorList>
    </citation>
    <scope>NUCLEOTIDE SEQUENCE [LARGE SCALE GENOMIC DNA]</scope>
    <source>
        <strain evidence="2 3">0.1xD8-82</strain>
    </source>
</reference>
<evidence type="ECO:0000259" key="1">
    <source>
        <dbReference type="Pfam" id="PF13304"/>
    </source>
</evidence>
<dbReference type="GO" id="GO:0005524">
    <property type="term" value="F:ATP binding"/>
    <property type="evidence" value="ECO:0007669"/>
    <property type="project" value="InterPro"/>
</dbReference>